<accession>A0A4U8Z228</accession>
<evidence type="ECO:0000313" key="2">
    <source>
        <dbReference type="Proteomes" id="UP000294360"/>
    </source>
</evidence>
<dbReference type="EMBL" id="LR536450">
    <property type="protein sequence ID" value="VFU09364.1"/>
    <property type="molecule type" value="Genomic_DNA"/>
</dbReference>
<dbReference type="Proteomes" id="UP000294360">
    <property type="component" value="Chromosome"/>
</dbReference>
<name>A0A4U8Z228_METTU</name>
<reference evidence="1 2" key="1">
    <citation type="submission" date="2019-03" db="EMBL/GenBank/DDBJ databases">
        <authorList>
            <person name="Kox A.R. M."/>
        </authorList>
    </citation>
    <scope>NUCLEOTIDE SEQUENCE [LARGE SCALE GENOMIC DNA]</scope>
    <source>
        <strain evidence="1">MTUNDRAET4 annotated genome</strain>
    </source>
</reference>
<evidence type="ECO:0000313" key="1">
    <source>
        <dbReference type="EMBL" id="VFU09364.1"/>
    </source>
</evidence>
<proteinExistence type="predicted"/>
<dbReference type="KEGG" id="mtun:MTUNDRAET4_2477"/>
<dbReference type="RefSeq" id="WP_244605794.1">
    <property type="nucleotide sequence ID" value="NZ_LR536450.1"/>
</dbReference>
<organism evidence="1 2">
    <name type="scientific">Methylocella tundrae</name>
    <dbReference type="NCBI Taxonomy" id="227605"/>
    <lineage>
        <taxon>Bacteria</taxon>
        <taxon>Pseudomonadati</taxon>
        <taxon>Pseudomonadota</taxon>
        <taxon>Alphaproteobacteria</taxon>
        <taxon>Hyphomicrobiales</taxon>
        <taxon>Beijerinckiaceae</taxon>
        <taxon>Methylocella</taxon>
    </lineage>
</organism>
<sequence length="136" mass="14375">MIDIGARDPGAVLRNGSITRQDSRDEERFADGRMIAAPHHGLFHGAKRLGERIAKSDIVGSIGETAILAPVSGRLRGLARDGVAVAKGADVAEIVPSPGAEVAGISKRDRLIARSVAFVIEMERAGYAPISLESFF</sequence>
<gene>
    <name evidence="1" type="ORF">MTUNDRAET4_2477</name>
</gene>
<protein>
    <submittedName>
        <fullName evidence="1">Uncharacterized protein</fullName>
    </submittedName>
</protein>
<dbReference type="AlphaFoldDB" id="A0A4U8Z228"/>